<gene>
    <name evidence="1" type="ORF">N4S67_15005</name>
</gene>
<evidence type="ECO:0000313" key="2">
    <source>
        <dbReference type="Proteomes" id="UP001206639"/>
    </source>
</evidence>
<keyword evidence="2" id="KW-1185">Reference proteome</keyword>
<dbReference type="EMBL" id="JAODWD010000003">
    <property type="protein sequence ID" value="MCT7659728.1"/>
    <property type="molecule type" value="Genomic_DNA"/>
</dbReference>
<name>A0ABT2MBT3_9MYCO</name>
<dbReference type="Proteomes" id="UP001206639">
    <property type="component" value="Unassembled WGS sequence"/>
</dbReference>
<evidence type="ECO:0008006" key="3">
    <source>
        <dbReference type="Google" id="ProtNLM"/>
    </source>
</evidence>
<comment type="caution">
    <text evidence="1">The sequence shown here is derived from an EMBL/GenBank/DDBJ whole genome shotgun (WGS) entry which is preliminary data.</text>
</comment>
<proteinExistence type="predicted"/>
<sequence>MKPPLLRLAALAIGYQSRTINTVIAGTLLRAQGYLERRLDDIGTRTGTVYNLT</sequence>
<evidence type="ECO:0000313" key="1">
    <source>
        <dbReference type="EMBL" id="MCT7659728.1"/>
    </source>
</evidence>
<dbReference type="RefSeq" id="WP_260994072.1">
    <property type="nucleotide sequence ID" value="NZ_JAODWD010000003.1"/>
</dbReference>
<organism evidence="1 2">
    <name type="scientific">Mycobacterium deserti</name>
    <dbReference type="NCBI Taxonomy" id="2978347"/>
    <lineage>
        <taxon>Bacteria</taxon>
        <taxon>Bacillati</taxon>
        <taxon>Actinomycetota</taxon>
        <taxon>Actinomycetes</taxon>
        <taxon>Mycobacteriales</taxon>
        <taxon>Mycobacteriaceae</taxon>
        <taxon>Mycobacterium</taxon>
    </lineage>
</organism>
<accession>A0ABT2MBT3</accession>
<reference evidence="2" key="1">
    <citation type="submission" date="2023-07" db="EMBL/GenBank/DDBJ databases">
        <authorList>
            <person name="Deng Y."/>
            <person name="Zhang Y.-Q."/>
        </authorList>
    </citation>
    <scope>NUCLEOTIDE SEQUENCE [LARGE SCALE GENOMIC DNA]</scope>
    <source>
        <strain evidence="2">CPCC 205710</strain>
    </source>
</reference>
<protein>
    <recommendedName>
        <fullName evidence="3">MarR family transcriptional regulator</fullName>
    </recommendedName>
</protein>